<comment type="caution">
    <text evidence="2">The sequence shown here is derived from an EMBL/GenBank/DDBJ whole genome shotgun (WGS) entry which is preliminary data.</text>
</comment>
<evidence type="ECO:0000313" key="3">
    <source>
        <dbReference type="Proteomes" id="UP000740926"/>
    </source>
</evidence>
<sequence>MGLVFHSIQTLAANAVSPEEQGIAAGSVTAVQGMAMVIVPLACTLLYGLRPWVPYVVAASLLLLLAAAAVAQLRRMAATGQA</sequence>
<name>A0A9P7C0E1_9FUNG</name>
<keyword evidence="1" id="KW-0472">Membrane</keyword>
<keyword evidence="1" id="KW-1133">Transmembrane helix</keyword>
<evidence type="ECO:0000256" key="1">
    <source>
        <dbReference type="SAM" id="Phobius"/>
    </source>
</evidence>
<gene>
    <name evidence="2" type="ORF">G6F50_017571</name>
</gene>
<dbReference type="AlphaFoldDB" id="A0A9P7C0E1"/>
<accession>A0A9P7C0E1</accession>
<proteinExistence type="predicted"/>
<reference evidence="2 3" key="1">
    <citation type="journal article" date="2020" name="Microb. Genom.">
        <title>Genetic diversity of clinical and environmental Mucorales isolates obtained from an investigation of mucormycosis cases among solid organ transplant recipients.</title>
        <authorList>
            <person name="Nguyen M.H."/>
            <person name="Kaul D."/>
            <person name="Muto C."/>
            <person name="Cheng S.J."/>
            <person name="Richter R.A."/>
            <person name="Bruno V.M."/>
            <person name="Liu G."/>
            <person name="Beyhan S."/>
            <person name="Sundermann A.J."/>
            <person name="Mounaud S."/>
            <person name="Pasculle A.W."/>
            <person name="Nierman W.C."/>
            <person name="Driscoll E."/>
            <person name="Cumbie R."/>
            <person name="Clancy C.J."/>
            <person name="Dupont C.L."/>
        </authorList>
    </citation>
    <scope>NUCLEOTIDE SEQUENCE [LARGE SCALE GENOMIC DNA]</scope>
    <source>
        <strain evidence="2 3">GL24</strain>
    </source>
</reference>
<dbReference type="Proteomes" id="UP000740926">
    <property type="component" value="Unassembled WGS sequence"/>
</dbReference>
<dbReference type="Gene3D" id="1.20.1250.20">
    <property type="entry name" value="MFS general substrate transporter like domains"/>
    <property type="match status" value="1"/>
</dbReference>
<keyword evidence="3" id="KW-1185">Reference proteome</keyword>
<dbReference type="SUPFAM" id="SSF103473">
    <property type="entry name" value="MFS general substrate transporter"/>
    <property type="match status" value="1"/>
</dbReference>
<organism evidence="2 3">
    <name type="scientific">Rhizopus delemar</name>
    <dbReference type="NCBI Taxonomy" id="936053"/>
    <lineage>
        <taxon>Eukaryota</taxon>
        <taxon>Fungi</taxon>
        <taxon>Fungi incertae sedis</taxon>
        <taxon>Mucoromycota</taxon>
        <taxon>Mucoromycotina</taxon>
        <taxon>Mucoromycetes</taxon>
        <taxon>Mucorales</taxon>
        <taxon>Mucorineae</taxon>
        <taxon>Rhizopodaceae</taxon>
        <taxon>Rhizopus</taxon>
    </lineage>
</organism>
<feature type="transmembrane region" description="Helical" evidence="1">
    <location>
        <begin position="53"/>
        <end position="73"/>
    </location>
</feature>
<dbReference type="InterPro" id="IPR036259">
    <property type="entry name" value="MFS_trans_sf"/>
</dbReference>
<protein>
    <recommendedName>
        <fullName evidence="4">Major facilitator superfamily (MFS) profile domain-containing protein</fullName>
    </recommendedName>
</protein>
<dbReference type="EMBL" id="JAANIU010013274">
    <property type="protein sequence ID" value="KAG1530060.1"/>
    <property type="molecule type" value="Genomic_DNA"/>
</dbReference>
<evidence type="ECO:0000313" key="2">
    <source>
        <dbReference type="EMBL" id="KAG1530060.1"/>
    </source>
</evidence>
<keyword evidence="1" id="KW-0812">Transmembrane</keyword>
<evidence type="ECO:0008006" key="4">
    <source>
        <dbReference type="Google" id="ProtNLM"/>
    </source>
</evidence>